<dbReference type="Proteomes" id="UP000076798">
    <property type="component" value="Unassembled WGS sequence"/>
</dbReference>
<keyword evidence="3" id="KW-1185">Reference proteome</keyword>
<evidence type="ECO:0008006" key="4">
    <source>
        <dbReference type="Google" id="ProtNLM"/>
    </source>
</evidence>
<organism evidence="2 3">
    <name type="scientific">Sistotremastrum suecicum HHB10207 ss-3</name>
    <dbReference type="NCBI Taxonomy" id="1314776"/>
    <lineage>
        <taxon>Eukaryota</taxon>
        <taxon>Fungi</taxon>
        <taxon>Dikarya</taxon>
        <taxon>Basidiomycota</taxon>
        <taxon>Agaricomycotina</taxon>
        <taxon>Agaricomycetes</taxon>
        <taxon>Sistotremastrales</taxon>
        <taxon>Sistotremastraceae</taxon>
        <taxon>Sistotremastrum</taxon>
    </lineage>
</organism>
<evidence type="ECO:0000313" key="2">
    <source>
        <dbReference type="EMBL" id="KZT37517.1"/>
    </source>
</evidence>
<evidence type="ECO:0000313" key="3">
    <source>
        <dbReference type="Proteomes" id="UP000076798"/>
    </source>
</evidence>
<gene>
    <name evidence="2" type="ORF">SISSUDRAFT_1129545</name>
</gene>
<sequence length="408" mass="45828">MPPPITRSKSPTPIAPDSEQKLPETLEGQQSRSKLPPELLRNIVEEVSLSISDAKSRNHTLFNLLLTSSDLHREARRLLYRDIIFVQNTTIAGQISDALHAGAAKYVRSLRVEDFVADTEPRGRSAKTDFLHLPLNLMDGLRSLDLSESPMRDFSSVAEFLQSSVPANILLKFSALVPIDDDILPFLQQQKNIQFLSLYRLEEPSTFLRSPQLMPNLRRLKIYILHDVDFEELLENRPITVFRFDSFFRLPNCWSTFAPRLHALDISHSVAGVYDLKKWIEVIATVAINLRLFACFGVSFNPGAVPTNLPAVFSLLSKLRHLEVLTVSFVASSIGDLDVMTIPEVVSTPAQLRSIFVAQRLISESADAAIIHELRHSAEGGWVACRRDGASRDEWIESSLRDLGLAYC</sequence>
<dbReference type="OrthoDB" id="9994419at2759"/>
<dbReference type="InterPro" id="IPR032675">
    <property type="entry name" value="LRR_dom_sf"/>
</dbReference>
<accession>A0A166CJA6</accession>
<dbReference type="AlphaFoldDB" id="A0A166CJA6"/>
<protein>
    <recommendedName>
        <fullName evidence="4">F-box domain-containing protein</fullName>
    </recommendedName>
</protein>
<name>A0A166CJA6_9AGAM</name>
<feature type="region of interest" description="Disordered" evidence="1">
    <location>
        <begin position="1"/>
        <end position="34"/>
    </location>
</feature>
<dbReference type="SUPFAM" id="SSF52047">
    <property type="entry name" value="RNI-like"/>
    <property type="match status" value="1"/>
</dbReference>
<reference evidence="2 3" key="1">
    <citation type="journal article" date="2016" name="Mol. Biol. Evol.">
        <title>Comparative Genomics of Early-Diverging Mushroom-Forming Fungi Provides Insights into the Origins of Lignocellulose Decay Capabilities.</title>
        <authorList>
            <person name="Nagy L.G."/>
            <person name="Riley R."/>
            <person name="Tritt A."/>
            <person name="Adam C."/>
            <person name="Daum C."/>
            <person name="Floudas D."/>
            <person name="Sun H."/>
            <person name="Yadav J.S."/>
            <person name="Pangilinan J."/>
            <person name="Larsson K.H."/>
            <person name="Matsuura K."/>
            <person name="Barry K."/>
            <person name="Labutti K."/>
            <person name="Kuo R."/>
            <person name="Ohm R.A."/>
            <person name="Bhattacharya S.S."/>
            <person name="Shirouzu T."/>
            <person name="Yoshinaga Y."/>
            <person name="Martin F.M."/>
            <person name="Grigoriev I.V."/>
            <person name="Hibbett D.S."/>
        </authorList>
    </citation>
    <scope>NUCLEOTIDE SEQUENCE [LARGE SCALE GENOMIC DNA]</scope>
    <source>
        <strain evidence="2 3">HHB10207 ss-3</strain>
    </source>
</reference>
<dbReference type="Gene3D" id="3.80.10.10">
    <property type="entry name" value="Ribonuclease Inhibitor"/>
    <property type="match status" value="1"/>
</dbReference>
<evidence type="ECO:0000256" key="1">
    <source>
        <dbReference type="SAM" id="MobiDB-lite"/>
    </source>
</evidence>
<dbReference type="EMBL" id="KV428082">
    <property type="protein sequence ID" value="KZT37517.1"/>
    <property type="molecule type" value="Genomic_DNA"/>
</dbReference>
<proteinExistence type="predicted"/>